<dbReference type="GO" id="GO:0000166">
    <property type="term" value="F:nucleotide binding"/>
    <property type="evidence" value="ECO:0007669"/>
    <property type="project" value="UniProtKB-KW"/>
</dbReference>
<keyword evidence="5" id="KW-0328">Glycosyltransferase</keyword>
<dbReference type="Proteomes" id="UP000293360">
    <property type="component" value="Unassembled WGS sequence"/>
</dbReference>
<proteinExistence type="inferred from homology"/>
<evidence type="ECO:0000256" key="4">
    <source>
        <dbReference type="ARBA" id="ARBA00012557"/>
    </source>
</evidence>
<dbReference type="GO" id="GO:0016020">
    <property type="term" value="C:membrane"/>
    <property type="evidence" value="ECO:0007669"/>
    <property type="project" value="UniProtKB-SubCell"/>
</dbReference>
<keyword evidence="11" id="KW-0472">Membrane</keyword>
<evidence type="ECO:0000259" key="12">
    <source>
        <dbReference type="Pfam" id="PF02434"/>
    </source>
</evidence>
<dbReference type="GO" id="GO:0016263">
    <property type="term" value="F:glycoprotein-N-acetylgalactosamine 3-beta-galactosyltransferase activity"/>
    <property type="evidence" value="ECO:0007669"/>
    <property type="project" value="UniProtKB-EC"/>
</dbReference>
<feature type="domain" description="Fringe-like glycosyltransferase" evidence="12">
    <location>
        <begin position="173"/>
        <end position="271"/>
    </location>
</feature>
<dbReference type="EMBL" id="QJNU01000176">
    <property type="protein sequence ID" value="RYP05216.1"/>
    <property type="molecule type" value="Genomic_DNA"/>
</dbReference>
<evidence type="ECO:0000256" key="9">
    <source>
        <dbReference type="ARBA" id="ARBA00022968"/>
    </source>
</evidence>
<dbReference type="STRING" id="155417.A0A4Q4TEJ3"/>
<evidence type="ECO:0000256" key="8">
    <source>
        <dbReference type="ARBA" id="ARBA00022741"/>
    </source>
</evidence>
<keyword evidence="8" id="KW-0547">Nucleotide-binding</keyword>
<keyword evidence="9" id="KW-0735">Signal-anchor</keyword>
<comment type="caution">
    <text evidence="13">The sequence shown here is derived from an EMBL/GenBank/DDBJ whole genome shotgun (WGS) entry which is preliminary data.</text>
</comment>
<comment type="similarity">
    <text evidence="3">Belongs to the glycosyltransferase 31 family. Beta3-Gal-T subfamily.</text>
</comment>
<sequence>MLLRKGSQPRKLRLALVASVFIALVLFSRHYSAISPTIPARRSVPATHACQKSPLGDDVLVVLRTGATEALEKLPVHFETILTCVSDYVIYSDMEEDIEGNHIYDVLDQVNDTIKDTVPEFKLYNHLRASGRRGLNYQTMLGSGPSGALENPGWKLDKWKFLPMVDRALQHRPNAKWFVFVESDTYMIWHNMLEYLSRFDASRPHYLGKHMYIGDVLFAHGGSGFALSNPALRKVTGYWREHRDQFDQYTEKEWAGDMILGKALKDVGVEMRWVFPHLQGDSLTTLDWNVSKLGREPWCYAPITFHHMTRIEFDMLWSFEQKWHHRNRGVATFRFRDIFKSFVRPRLQPAREDWDNISTGPEYSVEALARFSDSDAEWSGLSTEEREAHLSFDKCRAACESRPLCIQFSYTSGKCSTSNELRLGHAADSQCLEYSNAAGKCIKSGTAEGEDDVTAKRTSSVRSGWIMSRVSDYVKSLDQSCNSPEGNDWVK</sequence>
<evidence type="ECO:0000256" key="10">
    <source>
        <dbReference type="ARBA" id="ARBA00022989"/>
    </source>
</evidence>
<dbReference type="EC" id="2.4.1.122" evidence="4"/>
<protein>
    <recommendedName>
        <fullName evidence="4">N-acetylgalactosaminide beta-1,3-galactosyltransferase</fullName>
        <ecNumber evidence="4">2.4.1.122</ecNumber>
    </recommendedName>
</protein>
<dbReference type="InterPro" id="IPR026050">
    <property type="entry name" value="C1GALT1/C1GALT1_chp1"/>
</dbReference>
<evidence type="ECO:0000256" key="1">
    <source>
        <dbReference type="ARBA" id="ARBA00004606"/>
    </source>
</evidence>
<dbReference type="PANTHER" id="PTHR23033">
    <property type="entry name" value="BETA1,3-GALACTOSYLTRANSFERASE"/>
    <property type="match status" value="1"/>
</dbReference>
<dbReference type="Gene3D" id="3.90.550.50">
    <property type="match status" value="1"/>
</dbReference>
<comment type="subcellular location">
    <subcellularLocation>
        <location evidence="1">Membrane</location>
        <topology evidence="1">Single-pass type II membrane protein</topology>
    </subcellularLocation>
</comment>
<evidence type="ECO:0000256" key="5">
    <source>
        <dbReference type="ARBA" id="ARBA00022676"/>
    </source>
</evidence>
<reference evidence="13 14" key="1">
    <citation type="submission" date="2018-06" db="EMBL/GenBank/DDBJ databases">
        <title>Complete Genomes of Monosporascus.</title>
        <authorList>
            <person name="Robinson A.J."/>
            <person name="Natvig D.O."/>
        </authorList>
    </citation>
    <scope>NUCLEOTIDE SEQUENCE [LARGE SCALE GENOMIC DNA]</scope>
    <source>
        <strain evidence="13 14">CBS 110550</strain>
    </source>
</reference>
<keyword evidence="6" id="KW-0808">Transferase</keyword>
<dbReference type="Pfam" id="PF02434">
    <property type="entry name" value="Fringe"/>
    <property type="match status" value="1"/>
</dbReference>
<accession>A0A4Q4TEJ3</accession>
<keyword evidence="7" id="KW-0812">Transmembrane</keyword>
<gene>
    <name evidence="13" type="ORF">DL764_003958</name>
</gene>
<name>A0A4Q4TEJ3_9PEZI</name>
<evidence type="ECO:0000256" key="2">
    <source>
        <dbReference type="ARBA" id="ARBA00004922"/>
    </source>
</evidence>
<evidence type="ECO:0000313" key="14">
    <source>
        <dbReference type="Proteomes" id="UP000293360"/>
    </source>
</evidence>
<evidence type="ECO:0000313" key="13">
    <source>
        <dbReference type="EMBL" id="RYP05216.1"/>
    </source>
</evidence>
<keyword evidence="10" id="KW-1133">Transmembrane helix</keyword>
<evidence type="ECO:0000256" key="7">
    <source>
        <dbReference type="ARBA" id="ARBA00022692"/>
    </source>
</evidence>
<dbReference type="PANTHER" id="PTHR23033:SF47">
    <property type="entry name" value="APPLE DOMAIN-CONTAINING PROTEIN-RELATED"/>
    <property type="match status" value="1"/>
</dbReference>
<dbReference type="InterPro" id="IPR003378">
    <property type="entry name" value="Fringe-like_glycosylTrfase"/>
</dbReference>
<dbReference type="AlphaFoldDB" id="A0A4Q4TEJ3"/>
<evidence type="ECO:0000256" key="6">
    <source>
        <dbReference type="ARBA" id="ARBA00022679"/>
    </source>
</evidence>
<organism evidence="13 14">
    <name type="scientific">Monosporascus ibericus</name>
    <dbReference type="NCBI Taxonomy" id="155417"/>
    <lineage>
        <taxon>Eukaryota</taxon>
        <taxon>Fungi</taxon>
        <taxon>Dikarya</taxon>
        <taxon>Ascomycota</taxon>
        <taxon>Pezizomycotina</taxon>
        <taxon>Sordariomycetes</taxon>
        <taxon>Xylariomycetidae</taxon>
        <taxon>Xylariales</taxon>
        <taxon>Xylariales incertae sedis</taxon>
        <taxon>Monosporascus</taxon>
    </lineage>
</organism>
<keyword evidence="14" id="KW-1185">Reference proteome</keyword>
<evidence type="ECO:0000256" key="11">
    <source>
        <dbReference type="ARBA" id="ARBA00023136"/>
    </source>
</evidence>
<comment type="pathway">
    <text evidence="2">Protein modification; protein glycosylation.</text>
</comment>
<evidence type="ECO:0000256" key="3">
    <source>
        <dbReference type="ARBA" id="ARBA00006462"/>
    </source>
</evidence>
<dbReference type="OrthoDB" id="414175at2759"/>